<dbReference type="EMBL" id="JAIPUX010000439">
    <property type="protein sequence ID" value="KAH0628374.1"/>
    <property type="molecule type" value="Genomic_DNA"/>
</dbReference>
<accession>A0ABQ7TFD6</accession>
<dbReference type="InterPro" id="IPR013098">
    <property type="entry name" value="Ig_I-set"/>
</dbReference>
<evidence type="ECO:0000313" key="3">
    <source>
        <dbReference type="Proteomes" id="UP000826234"/>
    </source>
</evidence>
<dbReference type="InterPro" id="IPR007110">
    <property type="entry name" value="Ig-like_dom"/>
</dbReference>
<dbReference type="InterPro" id="IPR013783">
    <property type="entry name" value="Ig-like_fold"/>
</dbReference>
<dbReference type="SUPFAM" id="SSF48726">
    <property type="entry name" value="Immunoglobulin"/>
    <property type="match status" value="2"/>
</dbReference>
<gene>
    <name evidence="2" type="ORF">JD844_009449</name>
</gene>
<protein>
    <recommendedName>
        <fullName evidence="1">Ig-like domain-containing protein</fullName>
    </recommendedName>
</protein>
<dbReference type="SMART" id="SM00409">
    <property type="entry name" value="IG"/>
    <property type="match status" value="1"/>
</dbReference>
<dbReference type="InterPro" id="IPR003598">
    <property type="entry name" value="Ig_sub2"/>
</dbReference>
<dbReference type="Pfam" id="PF07679">
    <property type="entry name" value="I-set"/>
    <property type="match status" value="1"/>
</dbReference>
<dbReference type="PANTHER" id="PTHR45080">
    <property type="entry name" value="CONTACTIN 5"/>
    <property type="match status" value="1"/>
</dbReference>
<proteinExistence type="predicted"/>
<feature type="domain" description="Ig-like" evidence="1">
    <location>
        <begin position="56"/>
        <end position="140"/>
    </location>
</feature>
<reference evidence="2 3" key="1">
    <citation type="journal article" date="2022" name="Gigascience">
        <title>A chromosome-level genome assembly and annotation of the desert horned lizard, Phrynosoma platyrhinos, provides insight into chromosomal rearrangements among reptiles.</title>
        <authorList>
            <person name="Koochekian N."/>
            <person name="Ascanio A."/>
            <person name="Farleigh K."/>
            <person name="Card D.C."/>
            <person name="Schield D.R."/>
            <person name="Castoe T.A."/>
            <person name="Jezkova T."/>
        </authorList>
    </citation>
    <scope>NUCLEOTIDE SEQUENCE [LARGE SCALE GENOMIC DNA]</scope>
    <source>
        <strain evidence="2">NK-2021</strain>
    </source>
</reference>
<dbReference type="PANTHER" id="PTHR45080:SF21">
    <property type="entry name" value="INACTIVE TYROSINE-PROTEIN KINASE 7"/>
    <property type="match status" value="1"/>
</dbReference>
<dbReference type="SMART" id="SM00408">
    <property type="entry name" value="IGc2"/>
    <property type="match status" value="1"/>
</dbReference>
<organism evidence="2 3">
    <name type="scientific">Phrynosoma platyrhinos</name>
    <name type="common">Desert horned lizard</name>
    <dbReference type="NCBI Taxonomy" id="52577"/>
    <lineage>
        <taxon>Eukaryota</taxon>
        <taxon>Metazoa</taxon>
        <taxon>Chordata</taxon>
        <taxon>Craniata</taxon>
        <taxon>Vertebrata</taxon>
        <taxon>Euteleostomi</taxon>
        <taxon>Lepidosauria</taxon>
        <taxon>Squamata</taxon>
        <taxon>Bifurcata</taxon>
        <taxon>Unidentata</taxon>
        <taxon>Episquamata</taxon>
        <taxon>Toxicofera</taxon>
        <taxon>Iguania</taxon>
        <taxon>Phrynosomatidae</taxon>
        <taxon>Phrynosomatinae</taxon>
        <taxon>Phrynosoma</taxon>
    </lineage>
</organism>
<name>A0ABQ7TFD6_PHRPL</name>
<dbReference type="Proteomes" id="UP000826234">
    <property type="component" value="Unassembled WGS sequence"/>
</dbReference>
<dbReference type="InterPro" id="IPR050958">
    <property type="entry name" value="Cell_Adh-Cytoskel_Orgn"/>
</dbReference>
<evidence type="ECO:0000259" key="1">
    <source>
        <dbReference type="PROSITE" id="PS50835"/>
    </source>
</evidence>
<comment type="caution">
    <text evidence="2">The sequence shown here is derived from an EMBL/GenBank/DDBJ whole genome shotgun (WGS) entry which is preliminary data.</text>
</comment>
<keyword evidence="3" id="KW-1185">Reference proteome</keyword>
<dbReference type="Gene3D" id="2.60.40.10">
    <property type="entry name" value="Immunoglobulins"/>
    <property type="match status" value="2"/>
</dbReference>
<dbReference type="PROSITE" id="PS50835">
    <property type="entry name" value="IG_LIKE"/>
    <property type="match status" value="1"/>
</dbReference>
<dbReference type="InterPro" id="IPR003599">
    <property type="entry name" value="Ig_sub"/>
</dbReference>
<evidence type="ECO:0000313" key="2">
    <source>
        <dbReference type="EMBL" id="KAH0628374.1"/>
    </source>
</evidence>
<dbReference type="InterPro" id="IPR036179">
    <property type="entry name" value="Ig-like_dom_sf"/>
</dbReference>
<sequence length="231" mass="25368">MHFRLFDTRYSIRENGQLLKILSVEDSDDGVYCCTANNGVGVPAENCGALQVKMKPKITRPPSNVKIIEGLKAVFPCTTMGNPKPSVSWIKGENVVRENVRIAILESGSLRIHNVQREDGGHYRCVAKNSLGTAYSKPVILEVEGDGGGGTGSRGGCGYGQKTLQGHSGNVDNLPNLPVEKKFSMRQMQQMEVSLDGVLCFSDYSINNLCSDNIPNHQLYLVDDTNKVYWE</sequence>